<evidence type="ECO:0000313" key="2">
    <source>
        <dbReference type="EMBL" id="OZS74499.1"/>
    </source>
</evidence>
<gene>
    <name evidence="2" type="ORF">CHI95_10720</name>
</gene>
<name>A0A264VT43_PRORE</name>
<evidence type="ECO:0000313" key="3">
    <source>
        <dbReference type="Proteomes" id="UP000216001"/>
    </source>
</evidence>
<feature type="region of interest" description="Disordered" evidence="1">
    <location>
        <begin position="201"/>
        <end position="224"/>
    </location>
</feature>
<proteinExistence type="predicted"/>
<dbReference type="Proteomes" id="UP000216001">
    <property type="component" value="Unassembled WGS sequence"/>
</dbReference>
<organism evidence="2 3">
    <name type="scientific">Providencia rettgeri</name>
    <dbReference type="NCBI Taxonomy" id="587"/>
    <lineage>
        <taxon>Bacteria</taxon>
        <taxon>Pseudomonadati</taxon>
        <taxon>Pseudomonadota</taxon>
        <taxon>Gammaproteobacteria</taxon>
        <taxon>Enterobacterales</taxon>
        <taxon>Morganellaceae</taxon>
        <taxon>Providencia</taxon>
    </lineage>
</organism>
<evidence type="ECO:0008006" key="4">
    <source>
        <dbReference type="Google" id="ProtNLM"/>
    </source>
</evidence>
<evidence type="ECO:0000256" key="1">
    <source>
        <dbReference type="SAM" id="MobiDB-lite"/>
    </source>
</evidence>
<accession>A0A264VT43</accession>
<dbReference type="RefSeq" id="WP_094961624.1">
    <property type="nucleotide sequence ID" value="NZ_NOWC01000011.1"/>
</dbReference>
<feature type="compositionally biased region" description="Gly residues" evidence="1">
    <location>
        <begin position="215"/>
        <end position="224"/>
    </location>
</feature>
<dbReference type="EMBL" id="NOWC01000011">
    <property type="protein sequence ID" value="OZS74499.1"/>
    <property type="molecule type" value="Genomic_DNA"/>
</dbReference>
<reference evidence="2 3" key="1">
    <citation type="submission" date="2017-07" db="EMBL/GenBank/DDBJ databases">
        <title>blaIMP-27 on transferable plasmids in Proteus mirabilis and Providencia rettgeri.</title>
        <authorList>
            <person name="Potter R."/>
        </authorList>
    </citation>
    <scope>NUCLEOTIDE SEQUENCE [LARGE SCALE GENOMIC DNA]</scope>
    <source>
        <strain evidence="2 3">PR1</strain>
    </source>
</reference>
<dbReference type="Pfam" id="PF12639">
    <property type="entry name" value="Colicin-DNase"/>
    <property type="match status" value="1"/>
</dbReference>
<comment type="caution">
    <text evidence="2">The sequence shown here is derived from an EMBL/GenBank/DDBJ whole genome shotgun (WGS) entry which is preliminary data.</text>
</comment>
<protein>
    <recommendedName>
        <fullName evidence="4">HNH endonuclease</fullName>
    </recommendedName>
</protein>
<dbReference type="AlphaFoldDB" id="A0A264VT43"/>
<sequence>MMMNLVAIKEIANKLHPELSKTLENIDPVNIDLSDLDRPILKVADSKPECEETETRPLTQEEKDYYREKLGCSGNLLENATIDENGKIYIKTINESKEGQTGDDGVIYERKTIEVNGVEVEGVFPQLNSTIDVQLPEQLTQAKDSVQADYANQALKEKVDNDPEFAQQFSDEQLEQIENGETPDGYTWHHSEEPGKMQLVSTEEHQNNRHTGGKAIWGGGRENR</sequence>